<accession>A0ABR1I9E5</accession>
<gene>
    <name evidence="1" type="ORF">QQZ08_003199</name>
</gene>
<dbReference type="Proteomes" id="UP001498421">
    <property type="component" value="Unassembled WGS sequence"/>
</dbReference>
<reference evidence="1 2" key="1">
    <citation type="journal article" date="2025" name="Microbiol. Resour. Announc.">
        <title>Draft genome sequences for Neonectria magnoliae and Neonectria punicea, canker pathogens of Liriodendron tulipifera and Acer saccharum in West Virginia.</title>
        <authorList>
            <person name="Petronek H.M."/>
            <person name="Kasson M.T."/>
            <person name="Metheny A.M."/>
            <person name="Stauder C.M."/>
            <person name="Lovett B."/>
            <person name="Lynch S.C."/>
            <person name="Garnas J.R."/>
            <person name="Kasson L.R."/>
            <person name="Stajich J.E."/>
        </authorList>
    </citation>
    <scope>NUCLEOTIDE SEQUENCE [LARGE SCALE GENOMIC DNA]</scope>
    <source>
        <strain evidence="1 2">NRRL 64651</strain>
    </source>
</reference>
<dbReference type="EMBL" id="JAZAVK010000021">
    <property type="protein sequence ID" value="KAK7430224.1"/>
    <property type="molecule type" value="Genomic_DNA"/>
</dbReference>
<evidence type="ECO:0000313" key="2">
    <source>
        <dbReference type="Proteomes" id="UP001498421"/>
    </source>
</evidence>
<name>A0ABR1I9E5_9HYPO</name>
<keyword evidence="2" id="KW-1185">Reference proteome</keyword>
<comment type="caution">
    <text evidence="1">The sequence shown here is derived from an EMBL/GenBank/DDBJ whole genome shotgun (WGS) entry which is preliminary data.</text>
</comment>
<protein>
    <submittedName>
        <fullName evidence="1">Uncharacterized protein</fullName>
    </submittedName>
</protein>
<proteinExistence type="predicted"/>
<sequence>MDPLSITTTALILDSVAFKYAIQVRDCIEGLRYAPQSIDDIADELQTMQVALREVENAIRQDPYAIDRYDLQEVVAISVKGCHAILMCISEEYQHLFHRVDWKGRILVL</sequence>
<evidence type="ECO:0000313" key="1">
    <source>
        <dbReference type="EMBL" id="KAK7430224.1"/>
    </source>
</evidence>
<organism evidence="1 2">
    <name type="scientific">Neonectria magnoliae</name>
    <dbReference type="NCBI Taxonomy" id="2732573"/>
    <lineage>
        <taxon>Eukaryota</taxon>
        <taxon>Fungi</taxon>
        <taxon>Dikarya</taxon>
        <taxon>Ascomycota</taxon>
        <taxon>Pezizomycotina</taxon>
        <taxon>Sordariomycetes</taxon>
        <taxon>Hypocreomycetidae</taxon>
        <taxon>Hypocreales</taxon>
        <taxon>Nectriaceae</taxon>
        <taxon>Neonectria</taxon>
    </lineage>
</organism>